<organism evidence="1 2">
    <name type="scientific">Paragonimus heterotremus</name>
    <dbReference type="NCBI Taxonomy" id="100268"/>
    <lineage>
        <taxon>Eukaryota</taxon>
        <taxon>Metazoa</taxon>
        <taxon>Spiralia</taxon>
        <taxon>Lophotrochozoa</taxon>
        <taxon>Platyhelminthes</taxon>
        <taxon>Trematoda</taxon>
        <taxon>Digenea</taxon>
        <taxon>Plagiorchiida</taxon>
        <taxon>Troglotremata</taxon>
        <taxon>Troglotrematidae</taxon>
        <taxon>Paragonimus</taxon>
    </lineage>
</organism>
<sequence length="119" mass="12935">MCPVFNAVKDRFDIMRERNLCCVCLKANHEATKSRRLRGCTDERCGEQRRGLLHFGIPTTTPPAVTNHHLVVLLPIPSAEMPVSRPQVALAIVAVAPRHTGYSIHACASSGSGSGNTLF</sequence>
<accession>A0A8J4T0Y9</accession>
<evidence type="ECO:0000313" key="2">
    <source>
        <dbReference type="Proteomes" id="UP000748531"/>
    </source>
</evidence>
<dbReference type="AlphaFoldDB" id="A0A8J4T0Y9"/>
<protein>
    <submittedName>
        <fullName evidence="1">Uncharacterized protein</fullName>
    </submittedName>
</protein>
<name>A0A8J4T0Y9_9TREM</name>
<dbReference type="Proteomes" id="UP000748531">
    <property type="component" value="Unassembled WGS sequence"/>
</dbReference>
<evidence type="ECO:0000313" key="1">
    <source>
        <dbReference type="EMBL" id="KAF5395923.1"/>
    </source>
</evidence>
<dbReference type="EMBL" id="LUCH01009810">
    <property type="protein sequence ID" value="KAF5395923.1"/>
    <property type="molecule type" value="Genomic_DNA"/>
</dbReference>
<keyword evidence="2" id="KW-1185">Reference proteome</keyword>
<comment type="caution">
    <text evidence="1">The sequence shown here is derived from an EMBL/GenBank/DDBJ whole genome shotgun (WGS) entry which is preliminary data.</text>
</comment>
<gene>
    <name evidence="1" type="ORF">PHET_11343</name>
</gene>
<proteinExistence type="predicted"/>
<reference evidence="1" key="1">
    <citation type="submission" date="2019-05" db="EMBL/GenBank/DDBJ databases">
        <title>Annotation for the trematode Paragonimus heterotremus.</title>
        <authorList>
            <person name="Choi Y.-J."/>
        </authorList>
    </citation>
    <scope>NUCLEOTIDE SEQUENCE</scope>
    <source>
        <strain evidence="1">LC</strain>
    </source>
</reference>